<keyword evidence="1" id="KW-0175">Coiled coil</keyword>
<dbReference type="InterPro" id="IPR039510">
    <property type="entry name" value="Vint_dom"/>
</dbReference>
<dbReference type="PROSITE" id="PS50234">
    <property type="entry name" value="VWFA"/>
    <property type="match status" value="1"/>
</dbReference>
<dbReference type="SUPFAM" id="SSF53300">
    <property type="entry name" value="vWA-like"/>
    <property type="match status" value="1"/>
</dbReference>
<feature type="domain" description="VWFA" evidence="2">
    <location>
        <begin position="75"/>
        <end position="270"/>
    </location>
</feature>
<name>A0A0H1BC54_9EURO</name>
<evidence type="ECO:0000256" key="1">
    <source>
        <dbReference type="SAM" id="Coils"/>
    </source>
</evidence>
<dbReference type="Gene3D" id="3.40.50.410">
    <property type="entry name" value="von Willebrand factor, type A domain"/>
    <property type="match status" value="1"/>
</dbReference>
<dbReference type="SMART" id="SM00327">
    <property type="entry name" value="VWA"/>
    <property type="match status" value="1"/>
</dbReference>
<evidence type="ECO:0000259" key="2">
    <source>
        <dbReference type="PROSITE" id="PS50234"/>
    </source>
</evidence>
<organism evidence="3 4">
    <name type="scientific">Blastomyces silverae</name>
    <dbReference type="NCBI Taxonomy" id="2060906"/>
    <lineage>
        <taxon>Eukaryota</taxon>
        <taxon>Fungi</taxon>
        <taxon>Dikarya</taxon>
        <taxon>Ascomycota</taxon>
        <taxon>Pezizomycotina</taxon>
        <taxon>Eurotiomycetes</taxon>
        <taxon>Eurotiomycetidae</taxon>
        <taxon>Onygenales</taxon>
        <taxon>Ajellomycetaceae</taxon>
        <taxon>Blastomyces</taxon>
    </lineage>
</organism>
<evidence type="ECO:0000313" key="4">
    <source>
        <dbReference type="Proteomes" id="UP000053573"/>
    </source>
</evidence>
<dbReference type="SUPFAM" id="SSF51294">
    <property type="entry name" value="Hedgehog/intein (Hint) domain"/>
    <property type="match status" value="1"/>
</dbReference>
<dbReference type="InterPro" id="IPR051266">
    <property type="entry name" value="CLCR"/>
</dbReference>
<dbReference type="Pfam" id="PF14624">
    <property type="entry name" value="Vwaint"/>
    <property type="match status" value="1"/>
</dbReference>
<dbReference type="PANTHER" id="PTHR10579:SF156">
    <property type="entry name" value="VWFA DOMAIN-CONTAINING PROTEIN"/>
    <property type="match status" value="1"/>
</dbReference>
<protein>
    <recommendedName>
        <fullName evidence="2">VWFA domain-containing protein</fullName>
    </recommendedName>
</protein>
<evidence type="ECO:0000313" key="3">
    <source>
        <dbReference type="EMBL" id="KLJ08708.1"/>
    </source>
</evidence>
<dbReference type="EMBL" id="LDEV01002545">
    <property type="protein sequence ID" value="KLJ08708.1"/>
    <property type="molecule type" value="Genomic_DNA"/>
</dbReference>
<dbReference type="Pfam" id="PF13768">
    <property type="entry name" value="VWA_3"/>
    <property type="match status" value="1"/>
</dbReference>
<keyword evidence="4" id="KW-1185">Reference proteome</keyword>
<dbReference type="Proteomes" id="UP000053573">
    <property type="component" value="Unassembled WGS sequence"/>
</dbReference>
<gene>
    <name evidence="3" type="ORF">EMPG_15862</name>
</gene>
<proteinExistence type="predicted"/>
<comment type="caution">
    <text evidence="3">The sequence shown here is derived from an EMBL/GenBank/DDBJ whole genome shotgun (WGS) entry which is preliminary data.</text>
</comment>
<accession>A0A0H1BC54</accession>
<dbReference type="PANTHER" id="PTHR10579">
    <property type="entry name" value="CALCIUM-ACTIVATED CHLORIDE CHANNEL REGULATOR"/>
    <property type="match status" value="1"/>
</dbReference>
<dbReference type="Pfam" id="PF14623">
    <property type="entry name" value="Vint"/>
    <property type="match status" value="1"/>
</dbReference>
<dbReference type="OrthoDB" id="10264538at2759"/>
<dbReference type="InterPro" id="IPR032838">
    <property type="entry name" value="Vwaint_dom"/>
</dbReference>
<dbReference type="STRING" id="2060906.A0A0H1BC54"/>
<dbReference type="InterPro" id="IPR036844">
    <property type="entry name" value="Hint_dom_sf"/>
</dbReference>
<dbReference type="InterPro" id="IPR002035">
    <property type="entry name" value="VWF_A"/>
</dbReference>
<feature type="coiled-coil region" evidence="1">
    <location>
        <begin position="403"/>
        <end position="430"/>
    </location>
</feature>
<dbReference type="InterPro" id="IPR036465">
    <property type="entry name" value="vWFA_dom_sf"/>
</dbReference>
<dbReference type="AlphaFoldDB" id="A0A0H1BC54"/>
<sequence>MDPAPSVASTEDDFEIIDDQIPIRSRPSTGTNIVGERNPNEVAVQLHPLPDTNSMILSVHPPLHPEKELRHVPCDIVLCIDVSYSMSSSAPLPTTDDSGKPEETGLSVLDLTKHAARTIIETLNHNDRLGVVAFSTNAEVVYKISNMNEDNKKAALKAVEALQPLSSTNLWHGLKLSLEALEEVTPIPQNVQALYVLTDGMPNHMCPRQGYVPKLRSILQQKDRLPMIHTFGFGYSIRSGLLQAISEVGGGTYSFIPDAGMIGTVFVHAIANLYTTFATQAKVSIRTSGSVAIAQDEGSNTGLGLYEESTEDGALTVTVGSLQYGQSRDVIIRMKNATSKPSTAQATLTYNFQGDSKSVVSSEQILSQRTSLPPHVSGYHLSRARICAFLRTLFPLRPDKQYSSLTQDQLENAKQELDSMIKEIKELGYTDEENGSLVRDLAGEEPEGQISLSISTQDNYEKWGKHYLLSLLNAHTHQICNSFKDPGPLEYGKNSPFFCRCREELDTCFDNLPPPKPSIVQRRPDGTAVPRASYAMSRYNCRNNPCFAGQCNIRLPEGNDSVPIQNLRAGTKVWTPRGPRRVRAVLATAVKDTVLCNISSLMVTPWHPIQIAGDWMFPSDVSERNTPFSGKVYSVLLDSSPDSDAHAIMVEGHVCVSLGHGVRSGNDVRAHAFFGSYPSVARSLASLPRDVNGVLRCSGVKRNILTGLACGFIGEGRSRVATNKNPFRRSVKMGLHYRFHAPTTMASSRRTACLVF</sequence>
<reference evidence="4" key="1">
    <citation type="journal article" date="2015" name="PLoS Genet.">
        <title>The dynamic genome and transcriptome of the human fungal pathogen Blastomyces and close relative Emmonsia.</title>
        <authorList>
            <person name="Munoz J.F."/>
            <person name="Gauthier G.M."/>
            <person name="Desjardins C.A."/>
            <person name="Gallo J.E."/>
            <person name="Holder J."/>
            <person name="Sullivan T.D."/>
            <person name="Marty A.J."/>
            <person name="Carmen J.C."/>
            <person name="Chen Z."/>
            <person name="Ding L."/>
            <person name="Gujja S."/>
            <person name="Magrini V."/>
            <person name="Misas E."/>
            <person name="Mitreva M."/>
            <person name="Priest M."/>
            <person name="Saif S."/>
            <person name="Whiston E.A."/>
            <person name="Young S."/>
            <person name="Zeng Q."/>
            <person name="Goldman W.E."/>
            <person name="Mardis E.R."/>
            <person name="Taylor J.W."/>
            <person name="McEwen J.G."/>
            <person name="Clay O.K."/>
            <person name="Klein B.S."/>
            <person name="Cuomo C.A."/>
        </authorList>
    </citation>
    <scope>NUCLEOTIDE SEQUENCE [LARGE SCALE GENOMIC DNA]</scope>
    <source>
        <strain evidence="4">UAMH 139</strain>
    </source>
</reference>